<dbReference type="Gene3D" id="2.40.420.20">
    <property type="match status" value="1"/>
</dbReference>
<dbReference type="InterPro" id="IPR006143">
    <property type="entry name" value="RND_pump_MFP"/>
</dbReference>
<evidence type="ECO:0000259" key="4">
    <source>
        <dbReference type="Pfam" id="PF25876"/>
    </source>
</evidence>
<reference evidence="5 6" key="1">
    <citation type="submission" date="2024-05" db="EMBL/GenBank/DDBJ databases">
        <title>Neorhizobium sp. Rsf11, a plant growth promoting and heavy metal resistant PAH-degrader.</title>
        <authorList>
            <person name="Golubev S.N."/>
            <person name="Muratova A.Y."/>
            <person name="Markelova M.I."/>
        </authorList>
    </citation>
    <scope>NUCLEOTIDE SEQUENCE [LARGE SCALE GENOMIC DNA]</scope>
    <source>
        <strain evidence="5 6">Rsf11</strain>
    </source>
</reference>
<dbReference type="Gene3D" id="1.10.287.470">
    <property type="entry name" value="Helix hairpin bin"/>
    <property type="match status" value="1"/>
</dbReference>
<sequence>MTPAAPDGAPSRPIQALSGASSPGDLDLRPNPIVPATEKLSPGPNTGGRPVSEVKPEEKAEPSQTHPVLPASLRSGGRQHQSALARPPSTPSRSGNRIAVLITVILMVVTVLLATRYMVAKPVELMSASRGFFQAEITGPGTLDAIDKAGVSSSLQGVITALYVDRNDVVAKGEIIAEVNAQDLKAQLNASIASQEAARKAVEAAYADSRRAEATLANARSTLVRQRELARTGTSSRSALESAETSVQQGEADVAKAYSSVHQAEAQEAAAVATVEMNRALLDKSVIRAPIDGVVIARNLNIGDIVSPGTAIVEIADPLSIVLTARFDESGIASISAGQTATIRFVSQQQTSISGKVRRISRQVDTETREFTADITPDGLPANWAIGQRGIAVIGIAGKSGVIAVPSAAIGRKDGSPGVWVVQNGRAAWRFCELGAIGGKFVEIVDGLNGGDVLITNPESAYSFMRVKEVARQL</sequence>
<organism evidence="5 6">
    <name type="scientific">Neorhizobium phenanthreniclasticum</name>
    <dbReference type="NCBI Taxonomy" id="3157917"/>
    <lineage>
        <taxon>Bacteria</taxon>
        <taxon>Pseudomonadati</taxon>
        <taxon>Pseudomonadota</taxon>
        <taxon>Alphaproteobacteria</taxon>
        <taxon>Hyphomicrobiales</taxon>
        <taxon>Rhizobiaceae</taxon>
        <taxon>Rhizobium/Agrobacterium group</taxon>
        <taxon>Neorhizobium</taxon>
    </lineage>
</organism>
<evidence type="ECO:0000256" key="3">
    <source>
        <dbReference type="SAM" id="Phobius"/>
    </source>
</evidence>
<protein>
    <submittedName>
        <fullName evidence="5">Efflux RND transporter periplasmic adaptor subunit</fullName>
    </submittedName>
</protein>
<evidence type="ECO:0000313" key="6">
    <source>
        <dbReference type="Proteomes" id="UP001496627"/>
    </source>
</evidence>
<gene>
    <name evidence="5" type="ORF">ABK249_29160</name>
</gene>
<accession>A0ABV0MAQ6</accession>
<evidence type="ECO:0000256" key="1">
    <source>
        <dbReference type="ARBA" id="ARBA00009477"/>
    </source>
</evidence>
<keyword evidence="3" id="KW-0472">Membrane</keyword>
<dbReference type="PANTHER" id="PTHR30469:SF15">
    <property type="entry name" value="HLYD FAMILY OF SECRETION PROTEINS"/>
    <property type="match status" value="1"/>
</dbReference>
<keyword evidence="6" id="KW-1185">Reference proteome</keyword>
<dbReference type="RefSeq" id="WP_227703551.1">
    <property type="nucleotide sequence ID" value="NZ_JBEAAL010000033.1"/>
</dbReference>
<keyword evidence="3" id="KW-0812">Transmembrane</keyword>
<feature type="compositionally biased region" description="Basic and acidic residues" evidence="2">
    <location>
        <begin position="52"/>
        <end position="61"/>
    </location>
</feature>
<dbReference type="Gene3D" id="2.40.50.100">
    <property type="match status" value="2"/>
</dbReference>
<dbReference type="SUPFAM" id="SSF111369">
    <property type="entry name" value="HlyD-like secretion proteins"/>
    <property type="match status" value="1"/>
</dbReference>
<evidence type="ECO:0000313" key="5">
    <source>
        <dbReference type="EMBL" id="MEQ1408983.1"/>
    </source>
</evidence>
<comment type="caution">
    <text evidence="5">The sequence shown here is derived from an EMBL/GenBank/DDBJ whole genome shotgun (WGS) entry which is preliminary data.</text>
</comment>
<dbReference type="Gene3D" id="2.40.30.170">
    <property type="match status" value="1"/>
</dbReference>
<feature type="domain" description="Multidrug resistance protein MdtA-like alpha-helical hairpin" evidence="4">
    <location>
        <begin position="205"/>
        <end position="267"/>
    </location>
</feature>
<proteinExistence type="inferred from homology"/>
<dbReference type="Proteomes" id="UP001496627">
    <property type="component" value="Unassembled WGS sequence"/>
</dbReference>
<dbReference type="PANTHER" id="PTHR30469">
    <property type="entry name" value="MULTIDRUG RESISTANCE PROTEIN MDTA"/>
    <property type="match status" value="1"/>
</dbReference>
<dbReference type="NCBIfam" id="TIGR01730">
    <property type="entry name" value="RND_mfp"/>
    <property type="match status" value="1"/>
</dbReference>
<dbReference type="Pfam" id="PF25876">
    <property type="entry name" value="HH_MFP_RND"/>
    <property type="match status" value="1"/>
</dbReference>
<name>A0ABV0MAQ6_9HYPH</name>
<keyword evidence="3" id="KW-1133">Transmembrane helix</keyword>
<feature type="region of interest" description="Disordered" evidence="2">
    <location>
        <begin position="1"/>
        <end position="93"/>
    </location>
</feature>
<evidence type="ECO:0000256" key="2">
    <source>
        <dbReference type="SAM" id="MobiDB-lite"/>
    </source>
</evidence>
<comment type="similarity">
    <text evidence="1">Belongs to the membrane fusion protein (MFP) (TC 8.A.1) family.</text>
</comment>
<dbReference type="EMBL" id="JBEAAL010000033">
    <property type="protein sequence ID" value="MEQ1408983.1"/>
    <property type="molecule type" value="Genomic_DNA"/>
</dbReference>
<dbReference type="InterPro" id="IPR058624">
    <property type="entry name" value="MdtA-like_HH"/>
</dbReference>
<feature type="transmembrane region" description="Helical" evidence="3">
    <location>
        <begin position="98"/>
        <end position="119"/>
    </location>
</feature>